<accession>A0A812JR92</accession>
<evidence type="ECO:0000313" key="2">
    <source>
        <dbReference type="EMBL" id="CAE7209054.1"/>
    </source>
</evidence>
<dbReference type="Proteomes" id="UP000604046">
    <property type="component" value="Unassembled WGS sequence"/>
</dbReference>
<comment type="caution">
    <text evidence="2">The sequence shown here is derived from an EMBL/GenBank/DDBJ whole genome shotgun (WGS) entry which is preliminary data.</text>
</comment>
<dbReference type="OrthoDB" id="10429473at2759"/>
<proteinExistence type="predicted"/>
<dbReference type="AlphaFoldDB" id="A0A812JR92"/>
<protein>
    <submittedName>
        <fullName evidence="2">Uncharacterized protein</fullName>
    </submittedName>
</protein>
<evidence type="ECO:0000313" key="3">
    <source>
        <dbReference type="Proteomes" id="UP000604046"/>
    </source>
</evidence>
<gene>
    <name evidence="2" type="ORF">SNAT2548_LOCUS6874</name>
</gene>
<evidence type="ECO:0000256" key="1">
    <source>
        <dbReference type="SAM" id="MobiDB-lite"/>
    </source>
</evidence>
<sequence length="1079" mass="121781">MLPAEFSQNPNYLDARTIAGLNLARWVKKTEWTAKKQIDGCPSHAIPLHSVLYQGWNSYWIRHVAEGKPTFFAGFRSMAEVVFCHSLFAKLREADVDLDELARAVHGGQTSSSGSNLSDARVQATQTLTTKVVDFMLGLYPQDEADPQKAAMENQIKLLQQQLARFESVTPTKSESNEAGMLNNSPMSGSNDGGCGLPIEVEPPEPKPASAPSVVKGPDGSTLMLRGPSQQAKSGLMQAFQKGKAPTSSGEAQVVSESQPVSVPPVQVDNKLEYGTASHVSHTVRNVDDAKKSFLTRAWKTCKNDKEVSAWIEGLTLSKANRTKLATWTAHVQKWHSDLTATEQAGLDQTVANWGVPIRDVAKLKAGDVDLLRNAHLFFQSIFETPMMFGQQLMDVVIWVRGKLLLLACEFGLVQLPLISQLRLKCSSYTWQFFSTKSVVYCRIFLQPEMKQFVYVGSTTQSLGERERTRWGKFKQIRAGKSVCGELSLFWHHRRSNYHVAIPLLIMQVANSDPVRSVHVVQSIVYCYQILFDLASDGLNSFLAQKYLRSNRVDSDLLYRLFRMATHLGDPFYETICRSRLNTALKFRQLRCPGTCRPLMTPFLLPESDFKKLTRGLLGDILDVSSDRLLPYHIPSTALLAKSHPKIKDVLFSYRIIGRPFIRPFVNGSLIMNWCIIRQMTYDECGMQPGSYTCNTLAPVGQLTWCVNYSDTLQASFGMFEIMKDWKAGRPIVSFAAHPARQFLVVMARVTEMLVAQVCPHTRSYNDAIMLWQDLHQLFEKQHPADDGLCTDLTMHNQDLSGFFISIPFERFMITFRILLCRFYDVADEDLDDALKGVVVTVDLADNLSVMKTIRGRHCLLHDKRMAVPMDLFLEAVKVSFKFSLFVVGGQAIEQLRGAPMGSHFSPAACHAVVSLYERMYFSHCLLNSVRLPTYGLVVRYVDNRLSLISDRHRNVAAIQAFLHQDVCVPPIVLEYEEGNLFLGFHVDLQQLRIKYVQPVETWKFLHPLSAANSRTLLSSFRSRAHLVARASWPKTQCDDDLIQLVQSYVKQAFDPKMMAPILRRVRHQFDILQHSADE</sequence>
<keyword evidence="3" id="KW-1185">Reference proteome</keyword>
<name>A0A812JR92_9DINO</name>
<reference evidence="2" key="1">
    <citation type="submission" date="2021-02" db="EMBL/GenBank/DDBJ databases">
        <authorList>
            <person name="Dougan E. K."/>
            <person name="Rhodes N."/>
            <person name="Thang M."/>
            <person name="Chan C."/>
        </authorList>
    </citation>
    <scope>NUCLEOTIDE SEQUENCE</scope>
</reference>
<dbReference type="EMBL" id="CAJNDS010000467">
    <property type="protein sequence ID" value="CAE7209054.1"/>
    <property type="molecule type" value="Genomic_DNA"/>
</dbReference>
<organism evidence="2 3">
    <name type="scientific">Symbiodinium natans</name>
    <dbReference type="NCBI Taxonomy" id="878477"/>
    <lineage>
        <taxon>Eukaryota</taxon>
        <taxon>Sar</taxon>
        <taxon>Alveolata</taxon>
        <taxon>Dinophyceae</taxon>
        <taxon>Suessiales</taxon>
        <taxon>Symbiodiniaceae</taxon>
        <taxon>Symbiodinium</taxon>
    </lineage>
</organism>
<feature type="region of interest" description="Disordered" evidence="1">
    <location>
        <begin position="169"/>
        <end position="217"/>
    </location>
</feature>